<protein>
    <recommendedName>
        <fullName evidence="6">subtilisin</fullName>
        <ecNumber evidence="6">3.4.21.62</ecNumber>
    </recommendedName>
</protein>
<dbReference type="EMBL" id="AGNL01026817">
    <property type="protein sequence ID" value="EJK57874.1"/>
    <property type="molecule type" value="Genomic_DNA"/>
</dbReference>
<dbReference type="InterPro" id="IPR015500">
    <property type="entry name" value="Peptidase_S8_subtilisin-rel"/>
</dbReference>
<evidence type="ECO:0000256" key="1">
    <source>
        <dbReference type="ARBA" id="ARBA00011073"/>
    </source>
</evidence>
<dbReference type="SUPFAM" id="SSF52743">
    <property type="entry name" value="Subtilisin-like"/>
    <property type="match status" value="1"/>
</dbReference>
<evidence type="ECO:0000313" key="11">
    <source>
        <dbReference type="EMBL" id="EJK57874.1"/>
    </source>
</evidence>
<feature type="domain" description="Peptidase S8/S53" evidence="10">
    <location>
        <begin position="111"/>
        <end position="354"/>
    </location>
</feature>
<dbReference type="InterPro" id="IPR023827">
    <property type="entry name" value="Peptidase_S8_Asp-AS"/>
</dbReference>
<dbReference type="GO" id="GO:0004252">
    <property type="term" value="F:serine-type endopeptidase activity"/>
    <property type="evidence" value="ECO:0007669"/>
    <property type="project" value="UniProtKB-UniRule"/>
</dbReference>
<keyword evidence="4 7" id="KW-0720">Serine protease</keyword>
<dbReference type="GO" id="GO:0006508">
    <property type="term" value="P:proteolysis"/>
    <property type="evidence" value="ECO:0007669"/>
    <property type="project" value="UniProtKB-KW"/>
</dbReference>
<evidence type="ECO:0000313" key="12">
    <source>
        <dbReference type="Proteomes" id="UP000266841"/>
    </source>
</evidence>
<comment type="caution">
    <text evidence="11">The sequence shown here is derived from an EMBL/GenBank/DDBJ whole genome shotgun (WGS) entry which is preliminary data.</text>
</comment>
<keyword evidence="9" id="KW-1133">Transmembrane helix</keyword>
<sequence length="372" mass="39843">MSDGAGDSTATSSILDKIKGVEEKVSDITGGLTDTQIIGIVAGALVLVLLLLSCCCCRYRRRKVKAAVKRKHHRLTRPYVERSGGQLSADRLPAGCILHGAKKLHAAKLDGKGVKIAVIDSGIDCRHPSFHGKAIQKKWFRHGTSLSEDDHGTHVAGTIHFLAPQAELHDYRVFGENGIDGDKAIAQSIRMATDDGCQIINMSLRVSFPVREGVEEAVKYAAKKGVIMVCAAGNSGDGDPMTNEMYSFPARWTQTISVAAVSKKAGLPVARFSESNADVDCAAIGVQVVSLKPGGGFQTMQGTSMAAPHVSGVIACLMSNGSYKRYGVKRLRAELAKYSFDIGQKGRDNSTGVGFVTFLSRKEFDRSLSQLT</sequence>
<dbReference type="InterPro" id="IPR050131">
    <property type="entry name" value="Peptidase_S8_subtilisin-like"/>
</dbReference>
<keyword evidence="9" id="KW-0812">Transmembrane</keyword>
<dbReference type="eggNOG" id="KOG4266">
    <property type="taxonomic scope" value="Eukaryota"/>
</dbReference>
<gene>
    <name evidence="11" type="ORF">THAOC_22044</name>
</gene>
<keyword evidence="3 7" id="KW-0378">Hydrolase</keyword>
<dbReference type="OMA" id="THMVINM"/>
<name>K0RZF6_THAOC</name>
<dbReference type="Gene3D" id="3.40.50.200">
    <property type="entry name" value="Peptidase S8/S53 domain"/>
    <property type="match status" value="1"/>
</dbReference>
<dbReference type="Proteomes" id="UP000266841">
    <property type="component" value="Unassembled WGS sequence"/>
</dbReference>
<proteinExistence type="inferred from homology"/>
<evidence type="ECO:0000256" key="6">
    <source>
        <dbReference type="ARBA" id="ARBA00023619"/>
    </source>
</evidence>
<dbReference type="Pfam" id="PF00082">
    <property type="entry name" value="Peptidase_S8"/>
    <property type="match status" value="1"/>
</dbReference>
<dbReference type="InterPro" id="IPR036852">
    <property type="entry name" value="Peptidase_S8/S53_dom_sf"/>
</dbReference>
<keyword evidence="12" id="KW-1185">Reference proteome</keyword>
<keyword evidence="9" id="KW-0472">Membrane</keyword>
<evidence type="ECO:0000256" key="7">
    <source>
        <dbReference type="PROSITE-ProRule" id="PRU01240"/>
    </source>
</evidence>
<accession>K0RZF6</accession>
<keyword evidence="2 7" id="KW-0645">Protease</keyword>
<evidence type="ECO:0000256" key="3">
    <source>
        <dbReference type="ARBA" id="ARBA00022801"/>
    </source>
</evidence>
<dbReference type="PROSITE" id="PS00136">
    <property type="entry name" value="SUBTILASE_ASP"/>
    <property type="match status" value="1"/>
</dbReference>
<dbReference type="InterPro" id="IPR023828">
    <property type="entry name" value="Peptidase_S8_Ser-AS"/>
</dbReference>
<dbReference type="PRINTS" id="PR00723">
    <property type="entry name" value="SUBTILISIN"/>
</dbReference>
<dbReference type="EC" id="3.4.21.62" evidence="6"/>
<feature type="active site" description="Charge relay system" evidence="7">
    <location>
        <position position="304"/>
    </location>
</feature>
<dbReference type="PROSITE" id="PS51892">
    <property type="entry name" value="SUBTILASE"/>
    <property type="match status" value="1"/>
</dbReference>
<evidence type="ECO:0000256" key="9">
    <source>
        <dbReference type="SAM" id="Phobius"/>
    </source>
</evidence>
<feature type="active site" description="Charge relay system" evidence="7">
    <location>
        <position position="151"/>
    </location>
</feature>
<evidence type="ECO:0000256" key="8">
    <source>
        <dbReference type="RuleBase" id="RU003355"/>
    </source>
</evidence>
<organism evidence="11 12">
    <name type="scientific">Thalassiosira oceanica</name>
    <name type="common">Marine diatom</name>
    <dbReference type="NCBI Taxonomy" id="159749"/>
    <lineage>
        <taxon>Eukaryota</taxon>
        <taxon>Sar</taxon>
        <taxon>Stramenopiles</taxon>
        <taxon>Ochrophyta</taxon>
        <taxon>Bacillariophyta</taxon>
        <taxon>Coscinodiscophyceae</taxon>
        <taxon>Thalassiosirophycidae</taxon>
        <taxon>Thalassiosirales</taxon>
        <taxon>Thalassiosiraceae</taxon>
        <taxon>Thalassiosira</taxon>
    </lineage>
</organism>
<evidence type="ECO:0000256" key="2">
    <source>
        <dbReference type="ARBA" id="ARBA00022670"/>
    </source>
</evidence>
<evidence type="ECO:0000256" key="4">
    <source>
        <dbReference type="ARBA" id="ARBA00022825"/>
    </source>
</evidence>
<dbReference type="AlphaFoldDB" id="K0RZF6"/>
<dbReference type="PROSITE" id="PS00138">
    <property type="entry name" value="SUBTILASE_SER"/>
    <property type="match status" value="1"/>
</dbReference>
<dbReference type="PANTHER" id="PTHR43806">
    <property type="entry name" value="PEPTIDASE S8"/>
    <property type="match status" value="1"/>
</dbReference>
<dbReference type="InterPro" id="IPR000209">
    <property type="entry name" value="Peptidase_S8/S53_dom"/>
</dbReference>
<feature type="transmembrane region" description="Helical" evidence="9">
    <location>
        <begin position="37"/>
        <end position="59"/>
    </location>
</feature>
<evidence type="ECO:0000256" key="5">
    <source>
        <dbReference type="ARBA" id="ARBA00023529"/>
    </source>
</evidence>
<dbReference type="PANTHER" id="PTHR43806:SF11">
    <property type="entry name" value="CEREVISIN-RELATED"/>
    <property type="match status" value="1"/>
</dbReference>
<dbReference type="OrthoDB" id="40711at2759"/>
<reference evidence="11 12" key="1">
    <citation type="journal article" date="2012" name="Genome Biol.">
        <title>Genome and low-iron response of an oceanic diatom adapted to chronic iron limitation.</title>
        <authorList>
            <person name="Lommer M."/>
            <person name="Specht M."/>
            <person name="Roy A.S."/>
            <person name="Kraemer L."/>
            <person name="Andreson R."/>
            <person name="Gutowska M.A."/>
            <person name="Wolf J."/>
            <person name="Bergner S.V."/>
            <person name="Schilhabel M.B."/>
            <person name="Klostermeier U.C."/>
            <person name="Beiko R.G."/>
            <person name="Rosenstiel P."/>
            <person name="Hippler M."/>
            <person name="Laroche J."/>
        </authorList>
    </citation>
    <scope>NUCLEOTIDE SEQUENCE [LARGE SCALE GENOMIC DNA]</scope>
    <source>
        <strain evidence="11 12">CCMP1005</strain>
    </source>
</reference>
<evidence type="ECO:0000259" key="10">
    <source>
        <dbReference type="Pfam" id="PF00082"/>
    </source>
</evidence>
<feature type="active site" description="Charge relay system" evidence="7">
    <location>
        <position position="120"/>
    </location>
</feature>
<comment type="similarity">
    <text evidence="1 7 8">Belongs to the peptidase S8 family.</text>
</comment>
<comment type="catalytic activity">
    <reaction evidence="5">
        <text>Hydrolysis of proteins with broad specificity for peptide bonds, and a preference for a large uncharged residue in P1. Hydrolyzes peptide amides.</text>
        <dbReference type="EC" id="3.4.21.62"/>
    </reaction>
</comment>